<sequence>MKLKVRNSKAKKAKKTGFLTRQKSAGGRKTNKRQRARHGSF</sequence>
<feature type="compositionally biased region" description="Basic residues" evidence="1">
    <location>
        <begin position="1"/>
        <end position="15"/>
    </location>
</feature>
<evidence type="ECO:0000313" key="2">
    <source>
        <dbReference type="EMBL" id="QDV07103.1"/>
    </source>
</evidence>
<organism evidence="2 3">
    <name type="scientific">Saltatorellus ferox</name>
    <dbReference type="NCBI Taxonomy" id="2528018"/>
    <lineage>
        <taxon>Bacteria</taxon>
        <taxon>Pseudomonadati</taxon>
        <taxon>Planctomycetota</taxon>
        <taxon>Planctomycetia</taxon>
        <taxon>Planctomycetia incertae sedis</taxon>
        <taxon>Saltatorellus</taxon>
    </lineage>
</organism>
<proteinExistence type="predicted"/>
<feature type="region of interest" description="Disordered" evidence="1">
    <location>
        <begin position="1"/>
        <end position="41"/>
    </location>
</feature>
<evidence type="ECO:0000313" key="3">
    <source>
        <dbReference type="Proteomes" id="UP000320390"/>
    </source>
</evidence>
<name>A0A518ESQ3_9BACT</name>
<protein>
    <recommendedName>
        <fullName evidence="4">50S ribosomal protein L34</fullName>
    </recommendedName>
</protein>
<dbReference type="AlphaFoldDB" id="A0A518ESQ3"/>
<feature type="compositionally biased region" description="Basic residues" evidence="1">
    <location>
        <begin position="29"/>
        <end position="41"/>
    </location>
</feature>
<reference evidence="2 3" key="1">
    <citation type="submission" date="2019-02" db="EMBL/GenBank/DDBJ databases">
        <title>Deep-cultivation of Planctomycetes and their phenomic and genomic characterization uncovers novel biology.</title>
        <authorList>
            <person name="Wiegand S."/>
            <person name="Jogler M."/>
            <person name="Boedeker C."/>
            <person name="Pinto D."/>
            <person name="Vollmers J."/>
            <person name="Rivas-Marin E."/>
            <person name="Kohn T."/>
            <person name="Peeters S.H."/>
            <person name="Heuer A."/>
            <person name="Rast P."/>
            <person name="Oberbeckmann S."/>
            <person name="Bunk B."/>
            <person name="Jeske O."/>
            <person name="Meyerdierks A."/>
            <person name="Storesund J.E."/>
            <person name="Kallscheuer N."/>
            <person name="Luecker S."/>
            <person name="Lage O.M."/>
            <person name="Pohl T."/>
            <person name="Merkel B.J."/>
            <person name="Hornburger P."/>
            <person name="Mueller R.-W."/>
            <person name="Bruemmer F."/>
            <person name="Labrenz M."/>
            <person name="Spormann A.M."/>
            <person name="Op den Camp H."/>
            <person name="Overmann J."/>
            <person name="Amann R."/>
            <person name="Jetten M.S.M."/>
            <person name="Mascher T."/>
            <person name="Medema M.H."/>
            <person name="Devos D.P."/>
            <person name="Kaster A.-K."/>
            <person name="Ovreas L."/>
            <person name="Rohde M."/>
            <person name="Galperin M.Y."/>
            <person name="Jogler C."/>
        </authorList>
    </citation>
    <scope>NUCLEOTIDE SEQUENCE [LARGE SCALE GENOMIC DNA]</scope>
    <source>
        <strain evidence="2 3">Poly30</strain>
    </source>
</reference>
<dbReference type="RefSeq" id="WP_145197872.1">
    <property type="nucleotide sequence ID" value="NZ_CP036434.1"/>
</dbReference>
<keyword evidence="3" id="KW-1185">Reference proteome</keyword>
<accession>A0A518ESQ3</accession>
<dbReference type="Proteomes" id="UP000320390">
    <property type="component" value="Chromosome"/>
</dbReference>
<gene>
    <name evidence="2" type="ORF">Poly30_26220</name>
</gene>
<evidence type="ECO:0008006" key="4">
    <source>
        <dbReference type="Google" id="ProtNLM"/>
    </source>
</evidence>
<dbReference type="EMBL" id="CP036434">
    <property type="protein sequence ID" value="QDV07103.1"/>
    <property type="molecule type" value="Genomic_DNA"/>
</dbReference>
<evidence type="ECO:0000256" key="1">
    <source>
        <dbReference type="SAM" id="MobiDB-lite"/>
    </source>
</evidence>